<organism evidence="1">
    <name type="scientific">Siphoviridae sp. ctCIv11</name>
    <dbReference type="NCBI Taxonomy" id="2827806"/>
    <lineage>
        <taxon>Viruses</taxon>
        <taxon>Duplodnaviria</taxon>
        <taxon>Heunggongvirae</taxon>
        <taxon>Uroviricota</taxon>
        <taxon>Caudoviricetes</taxon>
    </lineage>
</organism>
<name>A0A8S5S2B6_9CAUD</name>
<reference evidence="1" key="1">
    <citation type="journal article" date="2021" name="Proc. Natl. Acad. Sci. U.S.A.">
        <title>A Catalog of Tens of Thousands of Viruses from Human Metagenomes Reveals Hidden Associations with Chronic Diseases.</title>
        <authorList>
            <person name="Tisza M.J."/>
            <person name="Buck C.B."/>
        </authorList>
    </citation>
    <scope>NUCLEOTIDE SEQUENCE</scope>
    <source>
        <strain evidence="1">CtCIv11</strain>
    </source>
</reference>
<protein>
    <submittedName>
        <fullName evidence="1">Uncharacterized protein</fullName>
    </submittedName>
</protein>
<sequence length="45" mass="5265">MNNIIKEKINEIISNIVDQKLKENNSLSDAIQNNLEKCLMKRINH</sequence>
<evidence type="ECO:0000313" key="1">
    <source>
        <dbReference type="EMBL" id="DAF45056.1"/>
    </source>
</evidence>
<proteinExistence type="predicted"/>
<accession>A0A8S5S2B6</accession>
<dbReference type="EMBL" id="BK032513">
    <property type="protein sequence ID" value="DAF45056.1"/>
    <property type="molecule type" value="Genomic_DNA"/>
</dbReference>